<dbReference type="EMBL" id="JANBUN010000637">
    <property type="protein sequence ID" value="KAJ2802306.1"/>
    <property type="molecule type" value="Genomic_DNA"/>
</dbReference>
<sequence>MTHETNSGSNSARRSRSGSPDLVASNAGTALPYAARSALHLKGLVPSGVENFEAQEQRALEQLNLK</sequence>
<proteinExistence type="predicted"/>
<evidence type="ECO:0000313" key="2">
    <source>
        <dbReference type="Proteomes" id="UP001140087"/>
    </source>
</evidence>
<dbReference type="Proteomes" id="UP001140087">
    <property type="component" value="Unassembled WGS sequence"/>
</dbReference>
<gene>
    <name evidence="1" type="ORF">H4R21_002465</name>
</gene>
<feature type="non-terminal residue" evidence="1">
    <location>
        <position position="66"/>
    </location>
</feature>
<evidence type="ECO:0000313" key="1">
    <source>
        <dbReference type="EMBL" id="KAJ2802306.1"/>
    </source>
</evidence>
<accession>A0ACC1L6L5</accession>
<organism evidence="1 2">
    <name type="scientific">Coemansia helicoidea</name>
    <dbReference type="NCBI Taxonomy" id="1286919"/>
    <lineage>
        <taxon>Eukaryota</taxon>
        <taxon>Fungi</taxon>
        <taxon>Fungi incertae sedis</taxon>
        <taxon>Zoopagomycota</taxon>
        <taxon>Kickxellomycotina</taxon>
        <taxon>Kickxellomycetes</taxon>
        <taxon>Kickxellales</taxon>
        <taxon>Kickxellaceae</taxon>
        <taxon>Coemansia</taxon>
    </lineage>
</organism>
<protein>
    <submittedName>
        <fullName evidence="1">Uncharacterized protein</fullName>
    </submittedName>
</protein>
<name>A0ACC1L6L5_9FUNG</name>
<reference evidence="1" key="1">
    <citation type="submission" date="2022-07" db="EMBL/GenBank/DDBJ databases">
        <title>Phylogenomic reconstructions and comparative analyses of Kickxellomycotina fungi.</title>
        <authorList>
            <person name="Reynolds N.K."/>
            <person name="Stajich J.E."/>
            <person name="Barry K."/>
            <person name="Grigoriev I.V."/>
            <person name="Crous P."/>
            <person name="Smith M.E."/>
        </authorList>
    </citation>
    <scope>NUCLEOTIDE SEQUENCE</scope>
    <source>
        <strain evidence="1">BCRC 34780</strain>
    </source>
</reference>
<comment type="caution">
    <text evidence="1">The sequence shown here is derived from an EMBL/GenBank/DDBJ whole genome shotgun (WGS) entry which is preliminary data.</text>
</comment>
<keyword evidence="2" id="KW-1185">Reference proteome</keyword>